<feature type="region of interest" description="Disordered" evidence="22">
    <location>
        <begin position="1416"/>
        <end position="1505"/>
    </location>
</feature>
<dbReference type="FunFam" id="2.30.42.10:FF:000114">
    <property type="entry name" value="protein scribble homolog isoform X1"/>
    <property type="match status" value="1"/>
</dbReference>
<feature type="compositionally biased region" description="Basic and acidic residues" evidence="22">
    <location>
        <begin position="481"/>
        <end position="498"/>
    </location>
</feature>
<feature type="compositionally biased region" description="Basic and acidic residues" evidence="22">
    <location>
        <begin position="1609"/>
        <end position="1618"/>
    </location>
</feature>
<keyword evidence="8" id="KW-0597">Phosphoprotein</keyword>
<feature type="region of interest" description="Disordered" evidence="22">
    <location>
        <begin position="380"/>
        <end position="546"/>
    </location>
</feature>
<evidence type="ECO:0000256" key="21">
    <source>
        <dbReference type="ARBA" id="ARBA00072775"/>
    </source>
</evidence>
<feature type="compositionally biased region" description="Basic and acidic residues" evidence="22">
    <location>
        <begin position="1474"/>
        <end position="1485"/>
    </location>
</feature>
<evidence type="ECO:0000256" key="20">
    <source>
        <dbReference type="ARBA" id="ARBA00034110"/>
    </source>
</evidence>
<evidence type="ECO:0000256" key="16">
    <source>
        <dbReference type="ARBA" id="ARBA00023139"/>
    </source>
</evidence>
<evidence type="ECO:0000259" key="23">
    <source>
        <dbReference type="PROSITE" id="PS50106"/>
    </source>
</evidence>
<dbReference type="Gene3D" id="2.30.42.10">
    <property type="match status" value="4"/>
</dbReference>
<dbReference type="Pfam" id="PF23598">
    <property type="entry name" value="LRR_14"/>
    <property type="match status" value="1"/>
</dbReference>
<evidence type="ECO:0000256" key="7">
    <source>
        <dbReference type="ARBA" id="ARBA00022490"/>
    </source>
</evidence>
<feature type="compositionally biased region" description="Polar residues" evidence="22">
    <location>
        <begin position="1218"/>
        <end position="1233"/>
    </location>
</feature>
<keyword evidence="14" id="KW-0175">Coiled coil</keyword>
<feature type="region of interest" description="Disordered" evidence="22">
    <location>
        <begin position="1654"/>
        <end position="1673"/>
    </location>
</feature>
<keyword evidence="9" id="KW-0433">Leucine-rich repeat</keyword>
<dbReference type="GO" id="GO:0014069">
    <property type="term" value="C:postsynaptic density"/>
    <property type="evidence" value="ECO:0007669"/>
    <property type="project" value="TreeGrafter"/>
</dbReference>
<feature type="compositionally biased region" description="Basic and acidic residues" evidence="22">
    <location>
        <begin position="1495"/>
        <end position="1505"/>
    </location>
</feature>
<feature type="region of interest" description="Disordered" evidence="22">
    <location>
        <begin position="1195"/>
        <end position="1293"/>
    </location>
</feature>
<dbReference type="GO" id="GO:0098793">
    <property type="term" value="C:presynapse"/>
    <property type="evidence" value="ECO:0007669"/>
    <property type="project" value="UniProtKB-SubCell"/>
</dbReference>
<sequence>MMDSPQASFFFFFFFSTDIPEIPESIKFCKSLEIADFSGNPLSRLPEGFTQLRSLGHLALNDVSLQSLPNDIGNLANLVTLELRENLLKTLPTSLSFLVKLEQLDLGGNDLEVLPDTLGALPNLRELWLDRNQLSALPPELGNLRRLVCLDVSENKLEQLPNEVSGLVALTDLLLSQNLLECIPDGIGQLKQLSILKVDQNRLTEVTESIGDCENLSELILTENMLTALPKSLGKLTKLTNLNVDRNRLTSLPAEIGGCANLNVLSLRDNRLSLLPAELANTTELHVLDVAGNRLQNLPFALTNLNLKALWLAENQSQPMLKFQTEDDEKTGEKVLTCYLLPQQPSPSLENLLQNSVDESWTDTNLNRVSVIQFLDEPKVDDEEESGAERRGLQRRATPHPSELKVMKKVIEVRRNEVHAAKPGTDLNSPKSEEKRLSATSNRSEDSHLSNSTASADFRGEEQGEEGQRSWPNGQLSEMQEPEKVVKPKAEEEHKEAAVQEEEDVEVEYNEPTVHFAEDTLIRSEDEDEDEERPFPVEKQRLIRKDTPHYKKHFKITKLPKPEAVVALLQGLNSDGVPKEEEELGSRNNNVEPEDQEEAWDEDDRKNGALSAQPSVKGVSFDQANNLLIEPARIEEEELTLTIVRQTGGLGISIAGGKGSTPYKGDDEGIFISRVSEEGPAARAGVRVGDKLLEVNGVSLHCAEHHVAVEALRGSGSSVSMTVLRERMVEPENAITVTPLRPEDDYSPRERRGGLRFPERPEGTPPTERYSTCLMRNEKGLGFSIAGGKGSTPYRAGDTGIFISRIAEGGAAHRDGILHVGDRVISINGVDMTEARHDQAVALLTASSPTIVLLVEREGAEQLSEGDSPGVPRVRMHSPPPPPSHGESPPEETPSCKELQRNHLSKSLEDQYPIEEIHLVKAGGPLGLSIVGGSDHSSHPFGIHEPGVFISKVIPRGLASRSGLRVGDRILEVNSIDLRHATHQEAVNALLSNTQELTVLVRRDPPPPGMQEICIEKAPGEKLGISIRGGAKGHAGNPFDPTDEGIFISKVSSSGAAARDGRLKVGMRILEVNHQSLLGMTHTEAVQILRSVGDTLLVLVCDGFDPKAAAAIEMSPGIIANPFATGIGRKNSLESISSIDRDLSPEELEILQKEWMRREREAATQQLEEEAAENITSEPLRLDYRTLAALPSSGLQRVNRTAPASESGTGISRRETPYSPSNQQASINFIASQDDSKSTKPGVIQPLSRVRQNAASHSSEDRDSPNPFQQPEPCSSIQNSPKPPSPPSPDEIPINVKQAYKTFAAVPLSHPLLETQVPMPSGLHSPEQRSFRERQKYFEVEVKQQQMDKPPKRVSLVGEDDLKKMKEEEARKLQQKRTLLLEEEVEEDEMIKQVPEMSMQSSVIIEGVEYKIERLNGRSIQPPGTRSSEVNENNSSQRNSLEEAMKPEQRTNSISGLSPLNLGAGDPVAPVRTAKAERRHQERLRMQSPELLSSQEKELSPAERRALEAEKRAMWRAARMKSLEQDALKAQMVIAKSKEGKKRSTLEQLAESPSPVPTPSPTPLEDCSPRNVTSPGRLSMSEKKFDYREFAAIPSSKPVYEIQSPDAADDLRYIDDRNNSVPQEQDGQPEEEETLLTHDSSTPTASALEEMALYSSKRKLRHSRRSLETAVPT</sequence>
<evidence type="ECO:0000256" key="18">
    <source>
        <dbReference type="ARBA" id="ARBA00023288"/>
    </source>
</evidence>
<keyword evidence="7" id="KW-0963">Cytoplasm</keyword>
<gene>
    <name evidence="24" type="primary">SCRIB</name>
</gene>
<feature type="compositionally biased region" description="Acidic residues" evidence="22">
    <location>
        <begin position="499"/>
        <end position="509"/>
    </location>
</feature>
<evidence type="ECO:0000256" key="10">
    <source>
        <dbReference type="ARBA" id="ARBA00022737"/>
    </source>
</evidence>
<dbReference type="GO" id="GO:0045197">
    <property type="term" value="P:establishment or maintenance of epithelial cell apical/basal polarity"/>
    <property type="evidence" value="ECO:0007669"/>
    <property type="project" value="TreeGrafter"/>
</dbReference>
<feature type="domain" description="PDZ" evidence="23">
    <location>
        <begin position="771"/>
        <end position="859"/>
    </location>
</feature>
<dbReference type="PANTHER" id="PTHR23119:SF57">
    <property type="entry name" value="PROTEIN SCRIBBLE HOMOLOG"/>
    <property type="match status" value="1"/>
</dbReference>
<dbReference type="GO" id="GO:0098968">
    <property type="term" value="P:neurotransmitter receptor transport postsynaptic membrane to endosome"/>
    <property type="evidence" value="ECO:0007669"/>
    <property type="project" value="TreeGrafter"/>
</dbReference>
<reference evidence="24" key="3">
    <citation type="submission" date="2025-09" db="UniProtKB">
        <authorList>
            <consortium name="Ensembl"/>
        </authorList>
    </citation>
    <scope>IDENTIFICATION</scope>
</reference>
<dbReference type="GO" id="GO:0030027">
    <property type="term" value="C:lamellipodium"/>
    <property type="evidence" value="ECO:0007669"/>
    <property type="project" value="UniProtKB-SubCell"/>
</dbReference>
<evidence type="ECO:0000256" key="1">
    <source>
        <dbReference type="ARBA" id="ARBA00004202"/>
    </source>
</evidence>
<feature type="domain" description="PDZ" evidence="23">
    <location>
        <begin position="640"/>
        <end position="727"/>
    </location>
</feature>
<dbReference type="GeneTree" id="ENSGT00940000154025"/>
<evidence type="ECO:0000313" key="25">
    <source>
        <dbReference type="Proteomes" id="UP000016666"/>
    </source>
</evidence>
<dbReference type="InterPro" id="IPR036034">
    <property type="entry name" value="PDZ_sf"/>
</dbReference>
<dbReference type="Proteomes" id="UP000016666">
    <property type="component" value="Chromosome 2"/>
</dbReference>
<dbReference type="Gene3D" id="3.80.10.10">
    <property type="entry name" value="Ribonuclease Inhibitor"/>
    <property type="match status" value="3"/>
</dbReference>
<evidence type="ECO:0000256" key="8">
    <source>
        <dbReference type="ARBA" id="ARBA00022553"/>
    </source>
</evidence>
<protein>
    <recommendedName>
        <fullName evidence="21">Protein scribble homolog</fullName>
    </recommendedName>
</protein>
<dbReference type="GO" id="GO:0098887">
    <property type="term" value="P:neurotransmitter receptor transport, endosome to postsynaptic membrane"/>
    <property type="evidence" value="ECO:0007669"/>
    <property type="project" value="TreeGrafter"/>
</dbReference>
<evidence type="ECO:0000256" key="4">
    <source>
        <dbReference type="ARBA" id="ARBA00004536"/>
    </source>
</evidence>
<feature type="region of interest" description="Disordered" evidence="22">
    <location>
        <begin position="574"/>
        <end position="616"/>
    </location>
</feature>
<keyword evidence="10" id="KW-0677">Repeat</keyword>
<evidence type="ECO:0000256" key="11">
    <source>
        <dbReference type="ARBA" id="ARBA00022782"/>
    </source>
</evidence>
<dbReference type="PANTHER" id="PTHR23119">
    <property type="entry name" value="DISCS LARGE"/>
    <property type="match status" value="1"/>
</dbReference>
<dbReference type="GO" id="GO:0019901">
    <property type="term" value="F:protein kinase binding"/>
    <property type="evidence" value="ECO:0007669"/>
    <property type="project" value="TreeGrafter"/>
</dbReference>
<dbReference type="SMART" id="SM00369">
    <property type="entry name" value="LRR_TYP"/>
    <property type="match status" value="11"/>
</dbReference>
<feature type="domain" description="PDZ" evidence="23">
    <location>
        <begin position="1012"/>
        <end position="1100"/>
    </location>
</feature>
<keyword evidence="11" id="KW-0221">Differentiation</keyword>
<keyword evidence="18" id="KW-0449">Lipoprotein</keyword>
<dbReference type="GO" id="GO:0005737">
    <property type="term" value="C:cytoplasm"/>
    <property type="evidence" value="ECO:0007669"/>
    <property type="project" value="UniProtKB-SubCell"/>
</dbReference>
<keyword evidence="6" id="KW-1003">Cell membrane</keyword>
<dbReference type="GO" id="GO:0030154">
    <property type="term" value="P:cell differentiation"/>
    <property type="evidence" value="ECO:0007669"/>
    <property type="project" value="UniProtKB-KW"/>
</dbReference>
<evidence type="ECO:0000256" key="5">
    <source>
        <dbReference type="ARBA" id="ARBA00022473"/>
    </source>
</evidence>
<dbReference type="InterPro" id="IPR001478">
    <property type="entry name" value="PDZ"/>
</dbReference>
<dbReference type="CDD" id="cd06703">
    <property type="entry name" value="PDZ2_Scribble-like"/>
    <property type="match status" value="1"/>
</dbReference>
<dbReference type="InterPro" id="IPR055414">
    <property type="entry name" value="LRR_R13L4/SHOC2-like"/>
</dbReference>
<dbReference type="CDD" id="cd06702">
    <property type="entry name" value="PDZ3_Scribble-like"/>
    <property type="match status" value="1"/>
</dbReference>
<dbReference type="CDD" id="cd06701">
    <property type="entry name" value="PDZ4_Scribble-like"/>
    <property type="match status" value="1"/>
</dbReference>
<keyword evidence="12" id="KW-0965">Cell junction</keyword>
<name>A0A493T5Q9_ANAPP</name>
<dbReference type="FunFam" id="3.80.10.10:FF:000036">
    <property type="entry name" value="protein scribble homolog isoform X1"/>
    <property type="match status" value="1"/>
</dbReference>
<dbReference type="GO" id="GO:0045211">
    <property type="term" value="C:postsynaptic membrane"/>
    <property type="evidence" value="ECO:0007669"/>
    <property type="project" value="TreeGrafter"/>
</dbReference>
<dbReference type="PROSITE" id="PS50106">
    <property type="entry name" value="PDZ"/>
    <property type="match status" value="4"/>
</dbReference>
<dbReference type="PROSITE" id="PS51450">
    <property type="entry name" value="LRR"/>
    <property type="match status" value="1"/>
</dbReference>
<feature type="region of interest" description="Disordered" evidence="22">
    <location>
        <begin position="1534"/>
        <end position="1581"/>
    </location>
</feature>
<keyword evidence="25" id="KW-1185">Reference proteome</keyword>
<feature type="compositionally biased region" description="Acidic residues" evidence="22">
    <location>
        <begin position="592"/>
        <end position="602"/>
    </location>
</feature>
<feature type="region of interest" description="Disordered" evidence="22">
    <location>
        <begin position="739"/>
        <end position="770"/>
    </location>
</feature>
<keyword evidence="5" id="KW-0217">Developmental protein</keyword>
<feature type="compositionally biased region" description="Polar residues" evidence="22">
    <location>
        <begin position="1195"/>
        <end position="1210"/>
    </location>
</feature>
<dbReference type="FunFam" id="2.30.42.10:FF:000074">
    <property type="entry name" value="protein scribble homolog isoform X2"/>
    <property type="match status" value="1"/>
</dbReference>
<reference evidence="24 25" key="1">
    <citation type="submission" date="2017-10" db="EMBL/GenBank/DDBJ databases">
        <title>A new Pekin duck reference genome.</title>
        <authorList>
            <person name="Hou Z.-C."/>
            <person name="Zhou Z.-K."/>
            <person name="Zhu F."/>
            <person name="Hou S.-S."/>
        </authorList>
    </citation>
    <scope>NUCLEOTIDE SEQUENCE [LARGE SCALE GENOMIC DNA]</scope>
</reference>
<dbReference type="GO" id="GO:0043113">
    <property type="term" value="P:receptor clustering"/>
    <property type="evidence" value="ECO:0007669"/>
    <property type="project" value="TreeGrafter"/>
</dbReference>
<dbReference type="SMART" id="SM00364">
    <property type="entry name" value="LRR_BAC"/>
    <property type="match status" value="9"/>
</dbReference>
<accession>A0A493T5Q9</accession>
<evidence type="ECO:0000256" key="9">
    <source>
        <dbReference type="ARBA" id="ARBA00022614"/>
    </source>
</evidence>
<dbReference type="GO" id="GO:0098609">
    <property type="term" value="P:cell-cell adhesion"/>
    <property type="evidence" value="ECO:0007669"/>
    <property type="project" value="TreeGrafter"/>
</dbReference>
<keyword evidence="15" id="KW-0472">Membrane</keyword>
<feature type="compositionally biased region" description="Basic and acidic residues" evidence="22">
    <location>
        <begin position="1536"/>
        <end position="1545"/>
    </location>
</feature>
<dbReference type="Pfam" id="PF13855">
    <property type="entry name" value="LRR_8"/>
    <property type="match status" value="1"/>
</dbReference>
<comment type="subcellular location">
    <subcellularLocation>
        <location evidence="4">Cell junction</location>
        <location evidence="4">Adherens junction</location>
    </subcellularLocation>
    <subcellularLocation>
        <location evidence="1">Cell membrane</location>
        <topology evidence="1">Peripheral membrane protein</topology>
    </subcellularLocation>
    <subcellularLocation>
        <location evidence="3">Cell projection</location>
        <location evidence="3">Lamellipodium</location>
    </subcellularLocation>
    <subcellularLocation>
        <location evidence="2">Cytoplasm</location>
    </subcellularLocation>
    <subcellularLocation>
        <location evidence="20">Postsynapse</location>
    </subcellularLocation>
    <subcellularLocation>
        <location evidence="19">Presynapse</location>
    </subcellularLocation>
</comment>
<dbReference type="Pfam" id="PF00595">
    <property type="entry name" value="PDZ"/>
    <property type="match status" value="4"/>
</dbReference>
<feature type="compositionally biased region" description="Basic and acidic residues" evidence="22">
    <location>
        <begin position="1440"/>
        <end position="1449"/>
    </location>
</feature>
<keyword evidence="17" id="KW-0966">Cell projection</keyword>
<dbReference type="InterPro" id="IPR032675">
    <property type="entry name" value="LRR_dom_sf"/>
</dbReference>
<feature type="compositionally biased region" description="Pro residues" evidence="22">
    <location>
        <begin position="1281"/>
        <end position="1290"/>
    </location>
</feature>
<dbReference type="FunFam" id="2.30.42.10:FF:000041">
    <property type="entry name" value="protein scribble homolog isoform X1"/>
    <property type="match status" value="1"/>
</dbReference>
<dbReference type="FunFam" id="3.80.10.10:FF:000064">
    <property type="entry name" value="Scribbled planar cell polarity protein"/>
    <property type="match status" value="1"/>
</dbReference>
<feature type="domain" description="PDZ" evidence="23">
    <location>
        <begin position="916"/>
        <end position="1005"/>
    </location>
</feature>
<dbReference type="FunFam" id="2.30.42.10:FF:000064">
    <property type="entry name" value="protein lap4 isoform X1"/>
    <property type="match status" value="1"/>
</dbReference>
<evidence type="ECO:0000256" key="15">
    <source>
        <dbReference type="ARBA" id="ARBA00023136"/>
    </source>
</evidence>
<organism evidence="24 25">
    <name type="scientific">Anas platyrhynchos platyrhynchos</name>
    <name type="common">Northern mallard</name>
    <dbReference type="NCBI Taxonomy" id="8840"/>
    <lineage>
        <taxon>Eukaryota</taxon>
        <taxon>Metazoa</taxon>
        <taxon>Chordata</taxon>
        <taxon>Craniata</taxon>
        <taxon>Vertebrata</taxon>
        <taxon>Euteleostomi</taxon>
        <taxon>Archelosauria</taxon>
        <taxon>Archosauria</taxon>
        <taxon>Dinosauria</taxon>
        <taxon>Saurischia</taxon>
        <taxon>Theropoda</taxon>
        <taxon>Coelurosauria</taxon>
        <taxon>Aves</taxon>
        <taxon>Neognathae</taxon>
        <taxon>Galloanserae</taxon>
        <taxon>Anseriformes</taxon>
        <taxon>Anatidae</taxon>
        <taxon>Anatinae</taxon>
        <taxon>Anas</taxon>
    </lineage>
</organism>
<feature type="compositionally biased region" description="Basic and acidic residues" evidence="22">
    <location>
        <begin position="402"/>
        <end position="420"/>
    </location>
</feature>
<keyword evidence="13" id="KW-0770">Synapse</keyword>
<reference evidence="24" key="2">
    <citation type="submission" date="2025-08" db="UniProtKB">
        <authorList>
            <consortium name="Ensembl"/>
        </authorList>
    </citation>
    <scope>IDENTIFICATION</scope>
</reference>
<dbReference type="SMART" id="SM00228">
    <property type="entry name" value="PDZ"/>
    <property type="match status" value="4"/>
</dbReference>
<evidence type="ECO:0000256" key="2">
    <source>
        <dbReference type="ARBA" id="ARBA00004496"/>
    </source>
</evidence>
<dbReference type="SUPFAM" id="SSF50156">
    <property type="entry name" value="PDZ domain-like"/>
    <property type="match status" value="4"/>
</dbReference>
<evidence type="ECO:0000313" key="24">
    <source>
        <dbReference type="Ensembl" id="ENSAPLP00000021259.1"/>
    </source>
</evidence>
<evidence type="ECO:0000256" key="3">
    <source>
        <dbReference type="ARBA" id="ARBA00004510"/>
    </source>
</evidence>
<proteinExistence type="predicted"/>
<evidence type="ECO:0000256" key="13">
    <source>
        <dbReference type="ARBA" id="ARBA00023018"/>
    </source>
</evidence>
<dbReference type="InterPro" id="IPR001611">
    <property type="entry name" value="Leu-rich_rpt"/>
</dbReference>
<evidence type="ECO:0000256" key="19">
    <source>
        <dbReference type="ARBA" id="ARBA00034106"/>
    </source>
</evidence>
<dbReference type="InterPro" id="IPR003591">
    <property type="entry name" value="Leu-rich_rpt_typical-subtyp"/>
</dbReference>
<evidence type="ECO:0000256" key="12">
    <source>
        <dbReference type="ARBA" id="ARBA00022949"/>
    </source>
</evidence>
<keyword evidence="16" id="KW-0564">Palmitate</keyword>
<evidence type="ECO:0000256" key="14">
    <source>
        <dbReference type="ARBA" id="ARBA00023054"/>
    </source>
</evidence>
<evidence type="ECO:0000256" key="6">
    <source>
        <dbReference type="ARBA" id="ARBA00022475"/>
    </source>
</evidence>
<evidence type="ECO:0000256" key="17">
    <source>
        <dbReference type="ARBA" id="ARBA00023273"/>
    </source>
</evidence>
<dbReference type="GO" id="GO:0016323">
    <property type="term" value="C:basolateral plasma membrane"/>
    <property type="evidence" value="ECO:0007669"/>
    <property type="project" value="TreeGrafter"/>
</dbReference>
<feature type="compositionally biased region" description="Polar residues" evidence="22">
    <location>
        <begin position="1418"/>
        <end position="1439"/>
    </location>
</feature>
<feature type="region of interest" description="Disordered" evidence="22">
    <location>
        <begin position="860"/>
        <end position="899"/>
    </location>
</feature>
<dbReference type="CDD" id="cd06704">
    <property type="entry name" value="PDZ1_Scribble-like"/>
    <property type="match status" value="1"/>
</dbReference>
<dbReference type="SUPFAM" id="SSF52058">
    <property type="entry name" value="L domain-like"/>
    <property type="match status" value="1"/>
</dbReference>
<evidence type="ECO:0000256" key="22">
    <source>
        <dbReference type="SAM" id="MobiDB-lite"/>
    </source>
</evidence>
<feature type="region of interest" description="Disordered" evidence="22">
    <location>
        <begin position="1596"/>
        <end position="1645"/>
    </location>
</feature>
<feature type="compositionally biased region" description="Basic and acidic residues" evidence="22">
    <location>
        <begin position="431"/>
        <end position="448"/>
    </location>
</feature>
<dbReference type="FunFam" id="3.80.10.10:FF:000202">
    <property type="entry name" value="protein scribble homolog isoform X2"/>
    <property type="match status" value="1"/>
</dbReference>
<feature type="compositionally biased region" description="Basic and acidic residues" evidence="22">
    <location>
        <begin position="458"/>
        <end position="468"/>
    </location>
</feature>
<feature type="compositionally biased region" description="Basic and acidic residues" evidence="22">
    <location>
        <begin position="533"/>
        <end position="546"/>
    </location>
</feature>
<dbReference type="InterPro" id="IPR050614">
    <property type="entry name" value="Synaptic_Scaffolding_LAP-MAGUK"/>
</dbReference>
<dbReference type="Ensembl" id="ENSAPLT00000036364.1">
    <property type="protein sequence ID" value="ENSAPLP00000021259.1"/>
    <property type="gene ID" value="ENSAPLG00000010188.2"/>
</dbReference>
<dbReference type="GO" id="GO:0005912">
    <property type="term" value="C:adherens junction"/>
    <property type="evidence" value="ECO:0007669"/>
    <property type="project" value="UniProtKB-SubCell"/>
</dbReference>
<feature type="compositionally biased region" description="Basic and acidic residues" evidence="22">
    <location>
        <begin position="741"/>
        <end position="762"/>
    </location>
</feature>